<sequence>MFFVPVCPLYVSFYKLIEKNCLHSFIILLQVIPDVNVWSYKNTLDLRDDIEVDHDEIEMYNNVECLFGSSQV</sequence>
<protein>
    <submittedName>
        <fullName evidence="1">Uncharacterized protein</fullName>
    </submittedName>
</protein>
<dbReference type="AlphaFoldDB" id="A0A0L8GIU9"/>
<dbReference type="EMBL" id="KQ421646">
    <property type="protein sequence ID" value="KOF76931.1"/>
    <property type="molecule type" value="Genomic_DNA"/>
</dbReference>
<name>A0A0L8GIU9_OCTBM</name>
<gene>
    <name evidence="1" type="ORF">OCBIM_22032718mg</name>
</gene>
<organism evidence="1">
    <name type="scientific">Octopus bimaculoides</name>
    <name type="common">California two-spotted octopus</name>
    <dbReference type="NCBI Taxonomy" id="37653"/>
    <lineage>
        <taxon>Eukaryota</taxon>
        <taxon>Metazoa</taxon>
        <taxon>Spiralia</taxon>
        <taxon>Lophotrochozoa</taxon>
        <taxon>Mollusca</taxon>
        <taxon>Cephalopoda</taxon>
        <taxon>Coleoidea</taxon>
        <taxon>Octopodiformes</taxon>
        <taxon>Octopoda</taxon>
        <taxon>Incirrata</taxon>
        <taxon>Octopodidae</taxon>
        <taxon>Octopus</taxon>
    </lineage>
</organism>
<accession>A0A0L8GIU9</accession>
<proteinExistence type="predicted"/>
<evidence type="ECO:0000313" key="1">
    <source>
        <dbReference type="EMBL" id="KOF76931.1"/>
    </source>
</evidence>
<reference evidence="1" key="1">
    <citation type="submission" date="2015-07" db="EMBL/GenBank/DDBJ databases">
        <title>MeaNS - Measles Nucleotide Surveillance Program.</title>
        <authorList>
            <person name="Tran T."/>
            <person name="Druce J."/>
        </authorList>
    </citation>
    <scope>NUCLEOTIDE SEQUENCE</scope>
    <source>
        <strain evidence="1">UCB-OBI-ISO-001</strain>
        <tissue evidence="1">Gonad</tissue>
    </source>
</reference>